<comment type="caution">
    <text evidence="2">The sequence shown here is derived from an EMBL/GenBank/DDBJ whole genome shotgun (WGS) entry which is preliminary data.</text>
</comment>
<reference evidence="3" key="1">
    <citation type="journal article" date="2019" name="Int. J. Syst. Evol. Microbiol.">
        <title>The Global Catalogue of Microorganisms (GCM) 10K type strain sequencing project: providing services to taxonomists for standard genome sequencing and annotation.</title>
        <authorList>
            <consortium name="The Broad Institute Genomics Platform"/>
            <consortium name="The Broad Institute Genome Sequencing Center for Infectious Disease"/>
            <person name="Wu L."/>
            <person name="Ma J."/>
        </authorList>
    </citation>
    <scope>NUCLEOTIDE SEQUENCE [LARGE SCALE GENOMIC DNA]</scope>
    <source>
        <strain evidence="3">JCM 13249</strain>
    </source>
</reference>
<feature type="transmembrane region" description="Helical" evidence="1">
    <location>
        <begin position="138"/>
        <end position="160"/>
    </location>
</feature>
<proteinExistence type="predicted"/>
<evidence type="ECO:0008006" key="4">
    <source>
        <dbReference type="Google" id="ProtNLM"/>
    </source>
</evidence>
<evidence type="ECO:0000313" key="3">
    <source>
        <dbReference type="Proteomes" id="UP001500655"/>
    </source>
</evidence>
<dbReference type="EMBL" id="BAAALS010000007">
    <property type="protein sequence ID" value="GAA1748455.1"/>
    <property type="molecule type" value="Genomic_DNA"/>
</dbReference>
<organism evidence="2 3">
    <name type="scientific">Luedemannella helvata</name>
    <dbReference type="NCBI Taxonomy" id="349315"/>
    <lineage>
        <taxon>Bacteria</taxon>
        <taxon>Bacillati</taxon>
        <taxon>Actinomycetota</taxon>
        <taxon>Actinomycetes</taxon>
        <taxon>Micromonosporales</taxon>
        <taxon>Micromonosporaceae</taxon>
        <taxon>Luedemannella</taxon>
    </lineage>
</organism>
<name>A0ABP4W7S7_9ACTN</name>
<evidence type="ECO:0000256" key="1">
    <source>
        <dbReference type="SAM" id="Phobius"/>
    </source>
</evidence>
<dbReference type="Proteomes" id="UP001500655">
    <property type="component" value="Unassembled WGS sequence"/>
</dbReference>
<keyword evidence="1" id="KW-1133">Transmembrane helix</keyword>
<accession>A0ABP4W7S7</accession>
<protein>
    <recommendedName>
        <fullName evidence="4">ABC transporter permease</fullName>
    </recommendedName>
</protein>
<evidence type="ECO:0000313" key="2">
    <source>
        <dbReference type="EMBL" id="GAA1748455.1"/>
    </source>
</evidence>
<dbReference type="RefSeq" id="WP_344079126.1">
    <property type="nucleotide sequence ID" value="NZ_BAAALS010000007.1"/>
</dbReference>
<keyword evidence="1" id="KW-0812">Transmembrane</keyword>
<feature type="transmembrane region" description="Helical" evidence="1">
    <location>
        <begin position="84"/>
        <end position="108"/>
    </location>
</feature>
<gene>
    <name evidence="2" type="ORF">GCM10009681_19650</name>
</gene>
<sequence>MNRALQVVRIQTFTAQNGLTWPWVILATAFVINVALFSVIGDDIPGGPKTGALASIYLTAAAVGAVLVHQHLPFMLGFGVTRRTFFTATTVLTAAWSLGSGVVLYLLALIERATDGWGIRMSFFDLPFLARDNPPLQIIEYAVTLLALVFCGFTLGAIILRFGATGFWIFTVAAIVALGAAAILITWQRWWGALIGFFADQPTAVLLTVWPVAIAAVAAAGSWLIIRRVTP</sequence>
<feature type="transmembrane region" description="Helical" evidence="1">
    <location>
        <begin position="167"/>
        <end position="187"/>
    </location>
</feature>
<feature type="transmembrane region" description="Helical" evidence="1">
    <location>
        <begin position="52"/>
        <end position="72"/>
    </location>
</feature>
<keyword evidence="1" id="KW-0472">Membrane</keyword>
<keyword evidence="3" id="KW-1185">Reference proteome</keyword>
<feature type="transmembrane region" description="Helical" evidence="1">
    <location>
        <begin position="21"/>
        <end position="40"/>
    </location>
</feature>
<feature type="transmembrane region" description="Helical" evidence="1">
    <location>
        <begin position="207"/>
        <end position="226"/>
    </location>
</feature>